<feature type="chain" id="PRO_5044248318" description="Methyltransferase FkbM domain-containing protein" evidence="1">
    <location>
        <begin position="22"/>
        <end position="322"/>
    </location>
</feature>
<dbReference type="AlphaFoldDB" id="A0AB34K6J9"/>
<dbReference type="EMBL" id="JBGBPQ010000002">
    <property type="protein sequence ID" value="KAL1528893.1"/>
    <property type="molecule type" value="Genomic_DNA"/>
</dbReference>
<name>A0AB34K6J9_PRYPA</name>
<comment type="caution">
    <text evidence="2">The sequence shown here is derived from an EMBL/GenBank/DDBJ whole genome shotgun (WGS) entry which is preliminary data.</text>
</comment>
<organism evidence="2 3">
    <name type="scientific">Prymnesium parvum</name>
    <name type="common">Toxic golden alga</name>
    <dbReference type="NCBI Taxonomy" id="97485"/>
    <lineage>
        <taxon>Eukaryota</taxon>
        <taxon>Haptista</taxon>
        <taxon>Haptophyta</taxon>
        <taxon>Prymnesiophyceae</taxon>
        <taxon>Prymnesiales</taxon>
        <taxon>Prymnesiaceae</taxon>
        <taxon>Prymnesium</taxon>
    </lineage>
</organism>
<accession>A0AB34K6J9</accession>
<evidence type="ECO:0008006" key="4">
    <source>
        <dbReference type="Google" id="ProtNLM"/>
    </source>
</evidence>
<protein>
    <recommendedName>
        <fullName evidence="4">Methyltransferase FkbM domain-containing protein</fullName>
    </recommendedName>
</protein>
<evidence type="ECO:0000313" key="3">
    <source>
        <dbReference type="Proteomes" id="UP001515480"/>
    </source>
</evidence>
<feature type="signal peptide" evidence="1">
    <location>
        <begin position="1"/>
        <end position="21"/>
    </location>
</feature>
<proteinExistence type="predicted"/>
<keyword evidence="1" id="KW-0732">Signal</keyword>
<sequence length="322" mass="35514">MGRLWLLGCAAASLLLLLLHAALRRPRAPSPLPLAHPHPAAPAALLHALSLRGCGRVFIDGGAHRGEAVGRFLSGGFYGCALAAPDRVYPRRWASLGAAPRRQLMLPLREGRSFCIRSFEAAPELLPALRVEEARLRRRGVDARFVDGALANRTARAAPRLVVRYGRRQSAASATTLRFADVHAEGRPRALSERTVLGASYSLRDVVAHVVEMNRSAVLAVRLDVEGAEWWALSDLVADGALLCQVSYLFVEFHGSATAAQRAKLPSYGLREDLFDFLKNRTHELMERPGCRLKLYWRSFWASCGDEQRFIWRDSADASSSL</sequence>
<reference evidence="2 3" key="1">
    <citation type="journal article" date="2024" name="Science">
        <title>Giant polyketide synthase enzymes in the biosynthesis of giant marine polyether toxins.</title>
        <authorList>
            <person name="Fallon T.R."/>
            <person name="Shende V.V."/>
            <person name="Wierzbicki I.H."/>
            <person name="Pendleton A.L."/>
            <person name="Watervoot N.F."/>
            <person name="Auber R.P."/>
            <person name="Gonzalez D.J."/>
            <person name="Wisecaver J.H."/>
            <person name="Moore B.S."/>
        </authorList>
    </citation>
    <scope>NUCLEOTIDE SEQUENCE [LARGE SCALE GENOMIC DNA]</scope>
    <source>
        <strain evidence="2 3">12B1</strain>
    </source>
</reference>
<dbReference type="Proteomes" id="UP001515480">
    <property type="component" value="Unassembled WGS sequence"/>
</dbReference>
<keyword evidence="3" id="KW-1185">Reference proteome</keyword>
<evidence type="ECO:0000256" key="1">
    <source>
        <dbReference type="SAM" id="SignalP"/>
    </source>
</evidence>
<gene>
    <name evidence="2" type="ORF">AB1Y20_010215</name>
</gene>
<evidence type="ECO:0000313" key="2">
    <source>
        <dbReference type="EMBL" id="KAL1528893.1"/>
    </source>
</evidence>